<organism evidence="2 3">
    <name type="scientific">Pyronema omphalodes (strain CBS 100304)</name>
    <name type="common">Pyronema confluens</name>
    <dbReference type="NCBI Taxonomy" id="1076935"/>
    <lineage>
        <taxon>Eukaryota</taxon>
        <taxon>Fungi</taxon>
        <taxon>Dikarya</taxon>
        <taxon>Ascomycota</taxon>
        <taxon>Pezizomycotina</taxon>
        <taxon>Pezizomycetes</taxon>
        <taxon>Pezizales</taxon>
        <taxon>Pyronemataceae</taxon>
        <taxon>Pyronema</taxon>
    </lineage>
</organism>
<feature type="compositionally biased region" description="Polar residues" evidence="1">
    <location>
        <begin position="128"/>
        <end position="142"/>
    </location>
</feature>
<dbReference type="EMBL" id="HF935195">
    <property type="protein sequence ID" value="CCX04264.1"/>
    <property type="molecule type" value="Genomic_DNA"/>
</dbReference>
<accession>U4KXJ3</accession>
<evidence type="ECO:0000313" key="2">
    <source>
        <dbReference type="EMBL" id="CCX04264.1"/>
    </source>
</evidence>
<dbReference type="AlphaFoldDB" id="U4KXJ3"/>
<feature type="compositionally biased region" description="Low complexity" evidence="1">
    <location>
        <begin position="45"/>
        <end position="58"/>
    </location>
</feature>
<gene>
    <name evidence="2" type="ORF">PCON_01404</name>
</gene>
<name>U4KXJ3_PYROM</name>
<feature type="compositionally biased region" description="Basic and acidic residues" evidence="1">
    <location>
        <begin position="105"/>
        <end position="115"/>
    </location>
</feature>
<feature type="region of interest" description="Disordered" evidence="1">
    <location>
        <begin position="1"/>
        <end position="172"/>
    </location>
</feature>
<protein>
    <submittedName>
        <fullName evidence="2">Uncharacterized protein</fullName>
    </submittedName>
</protein>
<dbReference type="Proteomes" id="UP000018144">
    <property type="component" value="Unassembled WGS sequence"/>
</dbReference>
<evidence type="ECO:0000256" key="1">
    <source>
        <dbReference type="SAM" id="MobiDB-lite"/>
    </source>
</evidence>
<reference evidence="2 3" key="1">
    <citation type="journal article" date="2013" name="PLoS Genet.">
        <title>The genome and development-dependent transcriptomes of Pyronema confluens: a window into fungal evolution.</title>
        <authorList>
            <person name="Traeger S."/>
            <person name="Altegoer F."/>
            <person name="Freitag M."/>
            <person name="Gabaldon T."/>
            <person name="Kempken F."/>
            <person name="Kumar A."/>
            <person name="Marcet-Houben M."/>
            <person name="Poggeler S."/>
            <person name="Stajich J.E."/>
            <person name="Nowrousian M."/>
        </authorList>
    </citation>
    <scope>NUCLEOTIDE SEQUENCE [LARGE SCALE GENOMIC DNA]</scope>
    <source>
        <strain evidence="3">CBS 100304</strain>
        <tissue evidence="2">Vegetative mycelium</tissue>
    </source>
</reference>
<keyword evidence="3" id="KW-1185">Reference proteome</keyword>
<feature type="compositionally biased region" description="Basic residues" evidence="1">
    <location>
        <begin position="1"/>
        <end position="10"/>
    </location>
</feature>
<feature type="compositionally biased region" description="Polar residues" evidence="1">
    <location>
        <begin position="62"/>
        <end position="87"/>
    </location>
</feature>
<sequence>MPHSPSKVKRQRQEASRSATDGQATKAAKRQKKMVPAEATDSALDCSDPPICIIPSSPGITDPQTTAIPFPVITQSPGITSPVSESSGAVCASDIPETDPQFIARETKDEDDKQPKLGRKNAQRKVGYSQSSAGKSKQSRYYYNQKKKKESKEGGKTRQTFGDIGHFLSPKGNADAGTKLLVFDELPSTLEKSVTEHSLV</sequence>
<evidence type="ECO:0000313" key="3">
    <source>
        <dbReference type="Proteomes" id="UP000018144"/>
    </source>
</evidence>
<proteinExistence type="predicted"/>